<gene>
    <name evidence="1" type="ORF">Ade02nite_86140</name>
</gene>
<organism evidence="1 2">
    <name type="scientific">Paractinoplanes deccanensis</name>
    <dbReference type="NCBI Taxonomy" id="113561"/>
    <lineage>
        <taxon>Bacteria</taxon>
        <taxon>Bacillati</taxon>
        <taxon>Actinomycetota</taxon>
        <taxon>Actinomycetes</taxon>
        <taxon>Micromonosporales</taxon>
        <taxon>Micromonosporaceae</taxon>
        <taxon>Paractinoplanes</taxon>
    </lineage>
</organism>
<keyword evidence="2" id="KW-1185">Reference proteome</keyword>
<reference evidence="1 2" key="1">
    <citation type="submission" date="2021-01" db="EMBL/GenBank/DDBJ databases">
        <title>Whole genome shotgun sequence of Actinoplanes deccanensis NBRC 13994.</title>
        <authorList>
            <person name="Komaki H."/>
            <person name="Tamura T."/>
        </authorList>
    </citation>
    <scope>NUCLEOTIDE SEQUENCE [LARGE SCALE GENOMIC DNA]</scope>
    <source>
        <strain evidence="1 2">NBRC 13994</strain>
    </source>
</reference>
<sequence length="107" mass="10911">MTTTSVSSGSVQRGIEAGSSNAYSATAHCPFHSTRSVALCIDSRSDDPAGAALVGAGPRSAPADAKYLSGMRGFPPVRATPPHAAVTDYSGVPVAKQVGKRESHRIS</sequence>
<evidence type="ECO:0000313" key="2">
    <source>
        <dbReference type="Proteomes" id="UP000609879"/>
    </source>
</evidence>
<name>A0ABQ3YIY1_9ACTN</name>
<dbReference type="Proteomes" id="UP000609879">
    <property type="component" value="Unassembled WGS sequence"/>
</dbReference>
<evidence type="ECO:0000313" key="1">
    <source>
        <dbReference type="EMBL" id="GID79973.1"/>
    </source>
</evidence>
<protein>
    <submittedName>
        <fullName evidence="1">Uncharacterized protein</fullName>
    </submittedName>
</protein>
<comment type="caution">
    <text evidence="1">The sequence shown here is derived from an EMBL/GenBank/DDBJ whole genome shotgun (WGS) entry which is preliminary data.</text>
</comment>
<dbReference type="EMBL" id="BOMI01000184">
    <property type="protein sequence ID" value="GID79973.1"/>
    <property type="molecule type" value="Genomic_DNA"/>
</dbReference>
<proteinExistence type="predicted"/>
<accession>A0ABQ3YIY1</accession>